<accession>A0A7D9JUT7</accession>
<reference evidence="1" key="1">
    <citation type="submission" date="2020-04" db="EMBL/GenBank/DDBJ databases">
        <authorList>
            <person name="Alioto T."/>
            <person name="Alioto T."/>
            <person name="Gomez Garrido J."/>
        </authorList>
    </citation>
    <scope>NUCLEOTIDE SEQUENCE</scope>
    <source>
        <strain evidence="1">A484AB</strain>
    </source>
</reference>
<evidence type="ECO:0000313" key="1">
    <source>
        <dbReference type="EMBL" id="CAB4036772.1"/>
    </source>
</evidence>
<gene>
    <name evidence="1" type="ORF">PACLA_8A048516</name>
</gene>
<keyword evidence="2" id="KW-1185">Reference proteome</keyword>
<proteinExistence type="predicted"/>
<dbReference type="AlphaFoldDB" id="A0A7D9JUT7"/>
<organism evidence="1 2">
    <name type="scientific">Paramuricea clavata</name>
    <name type="common">Red gorgonian</name>
    <name type="synonym">Violescent sea-whip</name>
    <dbReference type="NCBI Taxonomy" id="317549"/>
    <lineage>
        <taxon>Eukaryota</taxon>
        <taxon>Metazoa</taxon>
        <taxon>Cnidaria</taxon>
        <taxon>Anthozoa</taxon>
        <taxon>Octocorallia</taxon>
        <taxon>Malacalcyonacea</taxon>
        <taxon>Plexauridae</taxon>
        <taxon>Paramuricea</taxon>
    </lineage>
</organism>
<dbReference type="EMBL" id="CACRXK020022391">
    <property type="protein sequence ID" value="CAB4036772.1"/>
    <property type="molecule type" value="Genomic_DNA"/>
</dbReference>
<protein>
    <submittedName>
        <fullName evidence="1">Uncharacterized protein</fullName>
    </submittedName>
</protein>
<comment type="caution">
    <text evidence="1">The sequence shown here is derived from an EMBL/GenBank/DDBJ whole genome shotgun (WGS) entry which is preliminary data.</text>
</comment>
<dbReference type="OrthoDB" id="10065404at2759"/>
<evidence type="ECO:0000313" key="2">
    <source>
        <dbReference type="Proteomes" id="UP001152795"/>
    </source>
</evidence>
<dbReference type="Proteomes" id="UP001152795">
    <property type="component" value="Unassembled WGS sequence"/>
</dbReference>
<name>A0A7D9JUT7_PARCT</name>
<sequence>MYKVRLEQLGVTVEKRIHATRLKNRLLTALPDLRAYSQGRGTLLSFEKNIGPALMMACSHDSDAMHLMRAAKVVRKEIFDSGFVFDGTFKANCQEEAVPPSPLALVNMILDGANIKDQNQLIHKTCLNNRPIDGV</sequence>
<dbReference type="PANTHER" id="PTHR47018">
    <property type="entry name" value="CXC DOMAIN-CONTAINING PROTEIN-RELATED"/>
    <property type="match status" value="1"/>
</dbReference>